<reference evidence="1 2" key="1">
    <citation type="journal article" date="2011" name="J. Bacteriol.">
        <title>Genome sequence of Salinisphaera shabanensis, a gammaproteobacterium from the harsh, variable environment of the brine-seawater interface of the Shaban Deep in the Red Sea.</title>
        <authorList>
            <person name="Antunes A."/>
            <person name="Alam I."/>
            <person name="Bajic V.B."/>
            <person name="Stingl U."/>
        </authorList>
    </citation>
    <scope>NUCLEOTIDE SEQUENCE [LARGE SCALE GENOMIC DNA]</scope>
    <source>
        <strain evidence="1 2">E1L3A</strain>
    </source>
</reference>
<dbReference type="EMBL" id="AFNV02000026">
    <property type="protein sequence ID" value="ERJ17875.1"/>
    <property type="molecule type" value="Genomic_DNA"/>
</dbReference>
<comment type="caution">
    <text evidence="1">The sequence shown here is derived from an EMBL/GenBank/DDBJ whole genome shotgun (WGS) entry which is preliminary data.</text>
</comment>
<gene>
    <name evidence="1" type="ORF">SSPSH_003232</name>
</gene>
<sequence>MAVNALRKLAAAAPVPLFVAEGEGGRERIEDLALSADIDWVASPRHASILLVVGRIRTADYEALQRVHDQLPHPRATLCWGSDADLPGALRVDAAADPQ</sequence>
<proteinExistence type="predicted"/>
<dbReference type="SUPFAM" id="SSF56770">
    <property type="entry name" value="HydA/Nqo6-like"/>
    <property type="match status" value="1"/>
</dbReference>
<dbReference type="Gene3D" id="3.40.50.12280">
    <property type="match status" value="1"/>
</dbReference>
<dbReference type="GO" id="GO:0016491">
    <property type="term" value="F:oxidoreductase activity"/>
    <property type="evidence" value="ECO:0007669"/>
    <property type="project" value="UniProtKB-KW"/>
</dbReference>
<protein>
    <submittedName>
        <fullName evidence="1">NADH dehydrogenase Fe-S protein 7</fullName>
        <ecNumber evidence="1">1.6.5.3</ecNumber>
    </submittedName>
</protein>
<dbReference type="Proteomes" id="UP000006242">
    <property type="component" value="Unassembled WGS sequence"/>
</dbReference>
<dbReference type="EC" id="1.6.5.3" evidence="1"/>
<evidence type="ECO:0000313" key="2">
    <source>
        <dbReference type="Proteomes" id="UP000006242"/>
    </source>
</evidence>
<dbReference type="STRING" id="1033802.SSPSH_003232"/>
<accession>U2EII3</accession>
<reference evidence="1 2" key="2">
    <citation type="journal article" date="2013" name="PLoS ONE">
        <title>INDIGO - INtegrated Data Warehouse of MIcrobial GenOmes with Examples from the Red Sea Extremophiles.</title>
        <authorList>
            <person name="Alam I."/>
            <person name="Antunes A."/>
            <person name="Kamau A.A."/>
            <person name="Ba Alawi W."/>
            <person name="Kalkatawi M."/>
            <person name="Stingl U."/>
            <person name="Bajic V.B."/>
        </authorList>
    </citation>
    <scope>NUCLEOTIDE SEQUENCE [LARGE SCALE GENOMIC DNA]</scope>
    <source>
        <strain evidence="1 2">E1L3A</strain>
    </source>
</reference>
<keyword evidence="2" id="KW-1185">Reference proteome</keyword>
<keyword evidence="1" id="KW-0560">Oxidoreductase</keyword>
<name>U2EII3_9GAMM</name>
<dbReference type="AlphaFoldDB" id="U2EII3"/>
<evidence type="ECO:0000313" key="1">
    <source>
        <dbReference type="EMBL" id="ERJ17875.1"/>
    </source>
</evidence>
<feature type="non-terminal residue" evidence="1">
    <location>
        <position position="99"/>
    </location>
</feature>
<organism evidence="1 2">
    <name type="scientific">Salinisphaera shabanensis E1L3A</name>
    <dbReference type="NCBI Taxonomy" id="1033802"/>
    <lineage>
        <taxon>Bacteria</taxon>
        <taxon>Pseudomonadati</taxon>
        <taxon>Pseudomonadota</taxon>
        <taxon>Gammaproteobacteria</taxon>
        <taxon>Salinisphaerales</taxon>
        <taxon>Salinisphaeraceae</taxon>
        <taxon>Salinisphaera</taxon>
    </lineage>
</organism>